<evidence type="ECO:0000313" key="1">
    <source>
        <dbReference type="EMBL" id="TGY00727.1"/>
    </source>
</evidence>
<dbReference type="Proteomes" id="UP000307720">
    <property type="component" value="Unassembled WGS sequence"/>
</dbReference>
<reference evidence="1" key="1">
    <citation type="submission" date="2019-04" db="EMBL/GenBank/DDBJ databases">
        <title>Microbes associate with the intestines of laboratory mice.</title>
        <authorList>
            <person name="Navarre W."/>
            <person name="Wong E."/>
            <person name="Huang K."/>
            <person name="Tropini C."/>
            <person name="Ng K."/>
            <person name="Yu B."/>
        </authorList>
    </citation>
    <scope>NUCLEOTIDE SEQUENCE</scope>
    <source>
        <strain evidence="1">NM72_1-8</strain>
    </source>
</reference>
<name>A0AC61R3F7_9FIRM</name>
<dbReference type="EMBL" id="SRZB01000001">
    <property type="protein sequence ID" value="TGY00727.1"/>
    <property type="molecule type" value="Genomic_DNA"/>
</dbReference>
<evidence type="ECO:0000313" key="2">
    <source>
        <dbReference type="Proteomes" id="UP000307720"/>
    </source>
</evidence>
<protein>
    <submittedName>
        <fullName evidence="1">Pyridoxamine 5'-phosphate oxidase family protein</fullName>
    </submittedName>
</protein>
<comment type="caution">
    <text evidence="1">The sequence shown here is derived from an EMBL/GenBank/DDBJ whole genome shotgun (WGS) entry which is preliminary data.</text>
</comment>
<accession>A0AC61R3F7</accession>
<sequence>MKREIRNSARALTDEMTRELLERGEFGVLSTVSKDGEPYGVPMSYAFADGKVYLHCAREGHKLDNISDVSQVCFTVVGETEVLPEKFSTKYKSAIVFGKAEILEDGEEKMQGILALMEKYSPDFLEEGRAYAERAFAKFKVIKIVPEYISGKGRIS</sequence>
<proteinExistence type="predicted"/>
<organism evidence="1 2">
    <name type="scientific">Hominisplanchenecus murintestinalis</name>
    <dbReference type="NCBI Taxonomy" id="2941517"/>
    <lineage>
        <taxon>Bacteria</taxon>
        <taxon>Bacillati</taxon>
        <taxon>Bacillota</taxon>
        <taxon>Clostridia</taxon>
        <taxon>Lachnospirales</taxon>
        <taxon>Lachnospiraceae</taxon>
        <taxon>Hominisplanchenecus</taxon>
    </lineage>
</organism>
<gene>
    <name evidence="1" type="ORF">E5357_00710</name>
</gene>
<keyword evidence="2" id="KW-1185">Reference proteome</keyword>